<proteinExistence type="predicted"/>
<dbReference type="Proteomes" id="UP001172684">
    <property type="component" value="Unassembled WGS sequence"/>
</dbReference>
<protein>
    <recommendedName>
        <fullName evidence="4">RRM domain-containing protein</fullName>
    </recommendedName>
</protein>
<dbReference type="InterPro" id="IPR034772">
    <property type="entry name" value="CPSF6/7"/>
</dbReference>
<feature type="compositionally biased region" description="Polar residues" evidence="1">
    <location>
        <begin position="234"/>
        <end position="252"/>
    </location>
</feature>
<evidence type="ECO:0008006" key="4">
    <source>
        <dbReference type="Google" id="ProtNLM"/>
    </source>
</evidence>
<feature type="compositionally biased region" description="Acidic residues" evidence="1">
    <location>
        <begin position="1"/>
        <end position="28"/>
    </location>
</feature>
<reference evidence="2" key="1">
    <citation type="submission" date="2022-10" db="EMBL/GenBank/DDBJ databases">
        <title>Culturing micro-colonial fungi from biological soil crusts in the Mojave desert and describing Neophaeococcomyces mojavensis, and introducing the new genera and species Taxawa tesnikishii.</title>
        <authorList>
            <person name="Kurbessoian T."/>
            <person name="Stajich J.E."/>
        </authorList>
    </citation>
    <scope>NUCLEOTIDE SEQUENCE</scope>
    <source>
        <strain evidence="2">TK_1</strain>
    </source>
</reference>
<feature type="compositionally biased region" description="Gly residues" evidence="1">
    <location>
        <begin position="255"/>
        <end position="264"/>
    </location>
</feature>
<feature type="region of interest" description="Disordered" evidence="1">
    <location>
        <begin position="1"/>
        <end position="126"/>
    </location>
</feature>
<dbReference type="PANTHER" id="PTHR23204">
    <property type="entry name" value="CLEAVAGE AND POLYADENYLATION SPECIFIC FACTOR"/>
    <property type="match status" value="1"/>
</dbReference>
<dbReference type="InterPro" id="IPR012677">
    <property type="entry name" value="Nucleotide-bd_a/b_plait_sf"/>
</dbReference>
<feature type="region of interest" description="Disordered" evidence="1">
    <location>
        <begin position="396"/>
        <end position="424"/>
    </location>
</feature>
<sequence>MADEDNFDIDIYGDDSAQDYQQEQEQEQDANPNGQIQQHDGSYDMQQDSTYDQTPHTNGTPQNYDTSNQDSNVNIKQEEASQTDQTQQIASTGGSARNQLQPPKQAPTQQGVKRKEGADDRPIDNGATTALLVSDLHWWTNEDDVRGWANQSGCEDEVIDVTFNEHKVNGKSKGQVFVELQSPQAATALKHTIESFGQGQQYAKKHTAAFHNPHTNPYRTLPKDVVNRKESSQHSRGSYSGNQGGMQNTYNQGGFNRGGRGGGFNSNNNRGNMGGFNRGGFQQPMGGMQGGYGGGMGAMGNMGAMGGMQGQAFGGGPMGGMPQFGNFNRGGMMGGMRGGMGNRGGRGGMGMGPMGNMGMGGMGMGNMGMGGMPMGGMGMGGMGGMGGGFGAGSPGHFNPAFFGQQNRPEDPYSNPHGAKRLRPE</sequence>
<feature type="region of interest" description="Disordered" evidence="1">
    <location>
        <begin position="226"/>
        <end position="275"/>
    </location>
</feature>
<accession>A0ABQ9NMU6</accession>
<dbReference type="Gene3D" id="3.30.70.330">
    <property type="match status" value="1"/>
</dbReference>
<feature type="compositionally biased region" description="Polar residues" evidence="1">
    <location>
        <begin position="29"/>
        <end position="111"/>
    </location>
</feature>
<comment type="caution">
    <text evidence="2">The sequence shown here is derived from an EMBL/GenBank/DDBJ whole genome shotgun (WGS) entry which is preliminary data.</text>
</comment>
<evidence type="ECO:0000313" key="2">
    <source>
        <dbReference type="EMBL" id="KAJ9660979.1"/>
    </source>
</evidence>
<feature type="compositionally biased region" description="Basic and acidic residues" evidence="1">
    <location>
        <begin position="113"/>
        <end position="123"/>
    </location>
</feature>
<evidence type="ECO:0000256" key="1">
    <source>
        <dbReference type="SAM" id="MobiDB-lite"/>
    </source>
</evidence>
<dbReference type="InterPro" id="IPR035979">
    <property type="entry name" value="RBD_domain_sf"/>
</dbReference>
<organism evidence="2 3">
    <name type="scientific">Coniosporium apollinis</name>
    <dbReference type="NCBI Taxonomy" id="61459"/>
    <lineage>
        <taxon>Eukaryota</taxon>
        <taxon>Fungi</taxon>
        <taxon>Dikarya</taxon>
        <taxon>Ascomycota</taxon>
        <taxon>Pezizomycotina</taxon>
        <taxon>Dothideomycetes</taxon>
        <taxon>Dothideomycetes incertae sedis</taxon>
        <taxon>Coniosporium</taxon>
    </lineage>
</organism>
<dbReference type="SUPFAM" id="SSF54928">
    <property type="entry name" value="RNA-binding domain, RBD"/>
    <property type="match status" value="1"/>
</dbReference>
<gene>
    <name evidence="2" type="ORF">H2201_006707</name>
</gene>
<evidence type="ECO:0000313" key="3">
    <source>
        <dbReference type="Proteomes" id="UP001172684"/>
    </source>
</evidence>
<name>A0ABQ9NMU6_9PEZI</name>
<dbReference type="EMBL" id="JAPDRL010000061">
    <property type="protein sequence ID" value="KAJ9660979.1"/>
    <property type="molecule type" value="Genomic_DNA"/>
</dbReference>
<keyword evidence="3" id="KW-1185">Reference proteome</keyword>